<dbReference type="GO" id="GO:0007020">
    <property type="term" value="P:microtubule nucleation"/>
    <property type="evidence" value="ECO:0007669"/>
    <property type="project" value="InterPro"/>
</dbReference>
<evidence type="ECO:0000256" key="3">
    <source>
        <dbReference type="ARBA" id="ARBA00022701"/>
    </source>
</evidence>
<dbReference type="InterPro" id="IPR007259">
    <property type="entry name" value="GCP"/>
</dbReference>
<keyword evidence="3 5" id="KW-0493">Microtubule</keyword>
<evidence type="ECO:0000259" key="6">
    <source>
        <dbReference type="Pfam" id="PF04130"/>
    </source>
</evidence>
<organism evidence="8 9">
    <name type="scientific">Wickerhamomyces pijperi</name>
    <name type="common">Yeast</name>
    <name type="synonym">Pichia pijperi</name>
    <dbReference type="NCBI Taxonomy" id="599730"/>
    <lineage>
        <taxon>Eukaryota</taxon>
        <taxon>Fungi</taxon>
        <taxon>Dikarya</taxon>
        <taxon>Ascomycota</taxon>
        <taxon>Saccharomycotina</taxon>
        <taxon>Saccharomycetes</taxon>
        <taxon>Phaffomycetales</taxon>
        <taxon>Wickerhamomycetaceae</taxon>
        <taxon>Wickerhamomyces</taxon>
    </lineage>
</organism>
<keyword evidence="9" id="KW-1185">Reference proteome</keyword>
<dbReference type="GO" id="GO:0043015">
    <property type="term" value="F:gamma-tubulin binding"/>
    <property type="evidence" value="ECO:0007669"/>
    <property type="project" value="InterPro"/>
</dbReference>
<name>A0A9P8QDR4_WICPI</name>
<dbReference type="AlphaFoldDB" id="A0A9P8QDR4"/>
<evidence type="ECO:0000256" key="5">
    <source>
        <dbReference type="RuleBase" id="RU363050"/>
    </source>
</evidence>
<dbReference type="Pfam" id="PF17681">
    <property type="entry name" value="GCP_N_terminal"/>
    <property type="match status" value="1"/>
</dbReference>
<comment type="caution">
    <text evidence="8">The sequence shown here is derived from an EMBL/GenBank/DDBJ whole genome shotgun (WGS) entry which is preliminary data.</text>
</comment>
<dbReference type="GO" id="GO:0051321">
    <property type="term" value="P:meiotic cell cycle"/>
    <property type="evidence" value="ECO:0007669"/>
    <property type="project" value="TreeGrafter"/>
</dbReference>
<dbReference type="PANTHER" id="PTHR19302">
    <property type="entry name" value="GAMMA TUBULIN COMPLEX PROTEIN"/>
    <property type="match status" value="1"/>
</dbReference>
<dbReference type="GO" id="GO:0044732">
    <property type="term" value="C:mitotic spindle pole body"/>
    <property type="evidence" value="ECO:0007669"/>
    <property type="project" value="TreeGrafter"/>
</dbReference>
<dbReference type="InterPro" id="IPR042241">
    <property type="entry name" value="GCP_C_sf"/>
</dbReference>
<sequence>MKPHTLIDIREIKLQEGLIIKDLLCVLLAQEGSYVRYNERYNPQDPVARLNGADYKINKHLDSSLKDVTKRMVVISKMYSALVYFTETFDSEEYGQVTQTLVQEVRNVLKEYIRFLNQQESRFKYDKSFTLRQFEQNLKSQMSYKISLLYDIILTIYQFNQERQQEVANQELQFNNFITSIKNDLDNEFSLDILVDGTKYSIAKGGQILRIIQDIVESHNGDTKASEFLVGLFNNVSVSYIHTLNNWLTLGELDDVSNEFFISSGSSSTEILYTENFWHNLFIIKVDGLPKQFLDRNVQVKILLTGKYLNILKSCGVVLAPYNGSLVSTLNGNNLFLVLEETYRVANEQIISLFMKGYQFESIVSQMNYFFLLNKADKFYDFVLSNVDDFKRSYQKTSLAKIKRSFENTFDSTAIYQDLISSLLSLQIEDSSIYDYLIEVAKQEAVDAASALATTDFESFQNIMSKSKELKVNSSSSESKDAESTSAINYINLEIIMPFPLNLVLTRTVVTEYQFLFRHLMNLQYTDKLINESWDEINKHKIWKYKGFDSTVSSWIRRARASHNSMKDFYKTYSDYLYSEVISVNMAGLDFSKLNNFSDFERALNNSLMGNLKSAGLTNEELTQILCKTLEIVNGFCKFLTTLRKVLILLNQDLFHKYSERMKTTVFNVEQNYERIEKLNTYLNSYQESFKEHVAVFIRTCHQSGVSDSLELKNLAVKLEASFPTPT</sequence>
<reference evidence="8" key="2">
    <citation type="submission" date="2021-01" db="EMBL/GenBank/DDBJ databases">
        <authorList>
            <person name="Schikora-Tamarit M.A."/>
        </authorList>
    </citation>
    <scope>NUCLEOTIDE SEQUENCE</scope>
    <source>
        <strain evidence="8">CBS2887</strain>
    </source>
</reference>
<feature type="domain" description="Gamma tubulin complex component C-terminal" evidence="6">
    <location>
        <begin position="368"/>
        <end position="720"/>
    </location>
</feature>
<proteinExistence type="inferred from homology"/>
<dbReference type="GO" id="GO:0000922">
    <property type="term" value="C:spindle pole"/>
    <property type="evidence" value="ECO:0007669"/>
    <property type="project" value="InterPro"/>
</dbReference>
<accession>A0A9P8QDR4</accession>
<protein>
    <recommendedName>
        <fullName evidence="5">Spindle pole body component</fullName>
    </recommendedName>
</protein>
<dbReference type="GO" id="GO:0000930">
    <property type="term" value="C:gamma-tubulin complex"/>
    <property type="evidence" value="ECO:0007669"/>
    <property type="project" value="TreeGrafter"/>
</dbReference>
<dbReference type="Proteomes" id="UP000774326">
    <property type="component" value="Unassembled WGS sequence"/>
</dbReference>
<comment type="similarity">
    <text evidence="1 5">Belongs to the TUBGCP family.</text>
</comment>
<evidence type="ECO:0000256" key="2">
    <source>
        <dbReference type="ARBA" id="ARBA00022490"/>
    </source>
</evidence>
<keyword evidence="2 5" id="KW-0963">Cytoplasm</keyword>
<dbReference type="PANTHER" id="PTHR19302:SF13">
    <property type="entry name" value="GAMMA-TUBULIN COMPLEX COMPONENT 2"/>
    <property type="match status" value="1"/>
</dbReference>
<dbReference type="OrthoDB" id="2192946at2759"/>
<evidence type="ECO:0000256" key="1">
    <source>
        <dbReference type="ARBA" id="ARBA00010337"/>
    </source>
</evidence>
<evidence type="ECO:0000259" key="7">
    <source>
        <dbReference type="Pfam" id="PF17681"/>
    </source>
</evidence>
<dbReference type="InterPro" id="IPR040457">
    <property type="entry name" value="GCP_C"/>
</dbReference>
<dbReference type="GO" id="GO:0000278">
    <property type="term" value="P:mitotic cell cycle"/>
    <property type="evidence" value="ECO:0007669"/>
    <property type="project" value="TreeGrafter"/>
</dbReference>
<dbReference type="Pfam" id="PF04130">
    <property type="entry name" value="GCP_C_terminal"/>
    <property type="match status" value="1"/>
</dbReference>
<dbReference type="GO" id="GO:0051011">
    <property type="term" value="F:microtubule minus-end binding"/>
    <property type="evidence" value="ECO:0007669"/>
    <property type="project" value="TreeGrafter"/>
</dbReference>
<evidence type="ECO:0000313" key="8">
    <source>
        <dbReference type="EMBL" id="KAH3688571.1"/>
    </source>
</evidence>
<evidence type="ECO:0000256" key="4">
    <source>
        <dbReference type="ARBA" id="ARBA00023212"/>
    </source>
</evidence>
<feature type="domain" description="Gamma tubulin complex component protein N-terminal" evidence="7">
    <location>
        <begin position="20"/>
        <end position="356"/>
    </location>
</feature>
<gene>
    <name evidence="8" type="ORF">WICPIJ_000452</name>
</gene>
<dbReference type="InterPro" id="IPR041470">
    <property type="entry name" value="GCP_N"/>
</dbReference>
<dbReference type="GO" id="GO:0005874">
    <property type="term" value="C:microtubule"/>
    <property type="evidence" value="ECO:0007669"/>
    <property type="project" value="UniProtKB-KW"/>
</dbReference>
<keyword evidence="4 5" id="KW-0206">Cytoskeleton</keyword>
<comment type="subcellular location">
    <subcellularLocation>
        <location evidence="5">Cytoplasm</location>
        <location evidence="5">Cytoskeleton</location>
        <location evidence="5">Microtubule organizing center</location>
    </subcellularLocation>
</comment>
<reference evidence="8" key="1">
    <citation type="journal article" date="2021" name="Open Biol.">
        <title>Shared evolutionary footprints suggest mitochondrial oxidative damage underlies multiple complex I losses in fungi.</title>
        <authorList>
            <person name="Schikora-Tamarit M.A."/>
            <person name="Marcet-Houben M."/>
            <person name="Nosek J."/>
            <person name="Gabaldon T."/>
        </authorList>
    </citation>
    <scope>NUCLEOTIDE SEQUENCE</scope>
    <source>
        <strain evidence="8">CBS2887</strain>
    </source>
</reference>
<dbReference type="Gene3D" id="1.20.120.1900">
    <property type="entry name" value="Gamma-tubulin complex, C-terminal domain"/>
    <property type="match status" value="1"/>
</dbReference>
<evidence type="ECO:0000313" key="9">
    <source>
        <dbReference type="Proteomes" id="UP000774326"/>
    </source>
</evidence>
<dbReference type="GO" id="GO:0031122">
    <property type="term" value="P:cytoplasmic microtubule organization"/>
    <property type="evidence" value="ECO:0007669"/>
    <property type="project" value="TreeGrafter"/>
</dbReference>
<dbReference type="EMBL" id="JAEUBG010000270">
    <property type="protein sequence ID" value="KAH3688571.1"/>
    <property type="molecule type" value="Genomic_DNA"/>
</dbReference>
<dbReference type="GO" id="GO:0051225">
    <property type="term" value="P:spindle assembly"/>
    <property type="evidence" value="ECO:0007669"/>
    <property type="project" value="TreeGrafter"/>
</dbReference>